<dbReference type="GO" id="GO:0003735">
    <property type="term" value="F:structural constituent of ribosome"/>
    <property type="evidence" value="ECO:0007669"/>
    <property type="project" value="InterPro"/>
</dbReference>
<dbReference type="EMBL" id="VMGI01000079">
    <property type="protein sequence ID" value="TSC92225.1"/>
    <property type="molecule type" value="Genomic_DNA"/>
</dbReference>
<dbReference type="GO" id="GO:0006412">
    <property type="term" value="P:translation"/>
    <property type="evidence" value="ECO:0007669"/>
    <property type="project" value="InterPro"/>
</dbReference>
<sequence>MPRVKRGTTVKKTHKKILKQTKGFLHGRKNLIKRAKEALLKSKRNATIGRKLKKRNFRRLWIVRINAGLKPYNLRYSEFINRLIKNKIELDRKILAQLAAEYPTEFEAVVKKVL</sequence>
<keyword evidence="5 7" id="KW-0687">Ribonucleoprotein</keyword>
<gene>
    <name evidence="7" type="primary">rplT</name>
    <name evidence="9" type="ORF">CEN91_527</name>
</gene>
<dbReference type="GO" id="GO:0000027">
    <property type="term" value="P:ribosomal large subunit assembly"/>
    <property type="evidence" value="ECO:0007669"/>
    <property type="project" value="UniProtKB-UniRule"/>
</dbReference>
<organism evidence="9 10">
    <name type="scientific">Candidatus Berkelbacteria bacterium Licking1014_85</name>
    <dbReference type="NCBI Taxonomy" id="2017148"/>
    <lineage>
        <taxon>Bacteria</taxon>
        <taxon>Candidatus Berkelbacteria</taxon>
    </lineage>
</organism>
<dbReference type="InterPro" id="IPR005813">
    <property type="entry name" value="Ribosomal_bL20"/>
</dbReference>
<accession>A0A554LHA6</accession>
<dbReference type="Gene3D" id="1.10.1900.20">
    <property type="entry name" value="Ribosomal protein L20"/>
    <property type="match status" value="1"/>
</dbReference>
<comment type="similarity">
    <text evidence="1 7 8">Belongs to the bacterial ribosomal protein bL20 family.</text>
</comment>
<dbReference type="PROSITE" id="PS00937">
    <property type="entry name" value="RIBOSOMAL_L20"/>
    <property type="match status" value="1"/>
</dbReference>
<dbReference type="HAMAP" id="MF_00382">
    <property type="entry name" value="Ribosomal_bL20"/>
    <property type="match status" value="1"/>
</dbReference>
<dbReference type="InterPro" id="IPR035566">
    <property type="entry name" value="Ribosomal_protein_bL20_C"/>
</dbReference>
<dbReference type="FunFam" id="1.10.1900.20:FF:000001">
    <property type="entry name" value="50S ribosomal protein L20"/>
    <property type="match status" value="1"/>
</dbReference>
<evidence type="ECO:0000313" key="10">
    <source>
        <dbReference type="Proteomes" id="UP000315589"/>
    </source>
</evidence>
<dbReference type="InterPro" id="IPR049946">
    <property type="entry name" value="RIBOSOMAL_L20_CS"/>
</dbReference>
<evidence type="ECO:0000313" key="9">
    <source>
        <dbReference type="EMBL" id="TSC92225.1"/>
    </source>
</evidence>
<comment type="function">
    <text evidence="7 8">Binds directly to 23S ribosomal RNA and is necessary for the in vitro assembly process of the 50S ribosomal subunit. It is not involved in the protein synthesizing functions of that subunit.</text>
</comment>
<evidence type="ECO:0000256" key="6">
    <source>
        <dbReference type="ARBA" id="ARBA00035172"/>
    </source>
</evidence>
<dbReference type="Proteomes" id="UP000315589">
    <property type="component" value="Unassembled WGS sequence"/>
</dbReference>
<dbReference type="Pfam" id="PF00453">
    <property type="entry name" value="Ribosomal_L20"/>
    <property type="match status" value="1"/>
</dbReference>
<keyword evidence="4 7" id="KW-0689">Ribosomal protein</keyword>
<evidence type="ECO:0000256" key="1">
    <source>
        <dbReference type="ARBA" id="ARBA00007698"/>
    </source>
</evidence>
<keyword evidence="2 7" id="KW-0699">rRNA-binding</keyword>
<dbReference type="AlphaFoldDB" id="A0A554LHA6"/>
<reference evidence="9 10" key="1">
    <citation type="submission" date="2017-07" db="EMBL/GenBank/DDBJ databases">
        <title>Mechanisms for carbon and nitrogen cycling indicate functional differentiation within the Candidate Phyla Radiation.</title>
        <authorList>
            <person name="Danczak R.E."/>
            <person name="Johnston M.D."/>
            <person name="Kenah C."/>
            <person name="Slattery M."/>
            <person name="Wrighton K.C."/>
            <person name="Wilkins M.J."/>
        </authorList>
    </citation>
    <scope>NUCLEOTIDE SEQUENCE [LARGE SCALE GENOMIC DNA]</scope>
    <source>
        <strain evidence="9">Licking1014_85</strain>
    </source>
</reference>
<name>A0A554LHA6_9BACT</name>
<dbReference type="SUPFAM" id="SSF74731">
    <property type="entry name" value="Ribosomal protein L20"/>
    <property type="match status" value="1"/>
</dbReference>
<dbReference type="PANTHER" id="PTHR10986">
    <property type="entry name" value="39S RIBOSOMAL PROTEIN L20"/>
    <property type="match status" value="1"/>
</dbReference>
<dbReference type="NCBIfam" id="TIGR01032">
    <property type="entry name" value="rplT_bact"/>
    <property type="match status" value="1"/>
</dbReference>
<proteinExistence type="inferred from homology"/>
<dbReference type="GO" id="GO:0005840">
    <property type="term" value="C:ribosome"/>
    <property type="evidence" value="ECO:0007669"/>
    <property type="project" value="UniProtKB-KW"/>
</dbReference>
<protein>
    <recommendedName>
        <fullName evidence="6 7">Large ribosomal subunit protein bL20</fullName>
    </recommendedName>
</protein>
<dbReference type="Gene3D" id="6.10.160.10">
    <property type="match status" value="1"/>
</dbReference>
<dbReference type="GO" id="GO:0019843">
    <property type="term" value="F:rRNA binding"/>
    <property type="evidence" value="ECO:0007669"/>
    <property type="project" value="UniProtKB-UniRule"/>
</dbReference>
<evidence type="ECO:0000256" key="4">
    <source>
        <dbReference type="ARBA" id="ARBA00022980"/>
    </source>
</evidence>
<keyword evidence="3 7" id="KW-0694">RNA-binding</keyword>
<dbReference type="PRINTS" id="PR00062">
    <property type="entry name" value="RIBOSOMALL20"/>
</dbReference>
<evidence type="ECO:0000256" key="3">
    <source>
        <dbReference type="ARBA" id="ARBA00022884"/>
    </source>
</evidence>
<evidence type="ECO:0000256" key="7">
    <source>
        <dbReference type="HAMAP-Rule" id="MF_00382"/>
    </source>
</evidence>
<comment type="caution">
    <text evidence="9">The sequence shown here is derived from an EMBL/GenBank/DDBJ whole genome shotgun (WGS) entry which is preliminary data.</text>
</comment>
<dbReference type="GO" id="GO:1990904">
    <property type="term" value="C:ribonucleoprotein complex"/>
    <property type="evidence" value="ECO:0007669"/>
    <property type="project" value="UniProtKB-KW"/>
</dbReference>
<dbReference type="CDD" id="cd07026">
    <property type="entry name" value="Ribosomal_L20"/>
    <property type="match status" value="1"/>
</dbReference>
<evidence type="ECO:0000256" key="8">
    <source>
        <dbReference type="RuleBase" id="RU000560"/>
    </source>
</evidence>
<evidence type="ECO:0000256" key="2">
    <source>
        <dbReference type="ARBA" id="ARBA00022730"/>
    </source>
</evidence>
<evidence type="ECO:0000256" key="5">
    <source>
        <dbReference type="ARBA" id="ARBA00023274"/>
    </source>
</evidence>